<dbReference type="Gene3D" id="3.50.30.50">
    <property type="entry name" value="Putative cyclase"/>
    <property type="match status" value="1"/>
</dbReference>
<dbReference type="SUPFAM" id="SSF102198">
    <property type="entry name" value="Putative cyclase"/>
    <property type="match status" value="1"/>
</dbReference>
<dbReference type="GO" id="GO:0019441">
    <property type="term" value="P:L-tryptophan catabolic process to kynurenine"/>
    <property type="evidence" value="ECO:0007669"/>
    <property type="project" value="InterPro"/>
</dbReference>
<dbReference type="GO" id="GO:0004061">
    <property type="term" value="F:arylformamidase activity"/>
    <property type="evidence" value="ECO:0007669"/>
    <property type="project" value="InterPro"/>
</dbReference>
<dbReference type="InterPro" id="IPR037175">
    <property type="entry name" value="KFase_sf"/>
</dbReference>
<evidence type="ECO:0000313" key="2">
    <source>
        <dbReference type="EMBL" id="QUJ76065.1"/>
    </source>
</evidence>
<dbReference type="PANTHER" id="PTHR34861:SF10">
    <property type="entry name" value="CYCLASE"/>
    <property type="match status" value="1"/>
</dbReference>
<name>A0A975JDH0_9RHOB</name>
<gene>
    <name evidence="2" type="ORF">KDD17_14210</name>
</gene>
<evidence type="ECO:0000256" key="1">
    <source>
        <dbReference type="SAM" id="SignalP"/>
    </source>
</evidence>
<feature type="signal peptide" evidence="1">
    <location>
        <begin position="1"/>
        <end position="22"/>
    </location>
</feature>
<keyword evidence="3" id="KW-1185">Reference proteome</keyword>
<dbReference type="InterPro" id="IPR007325">
    <property type="entry name" value="KFase/CYL"/>
</dbReference>
<sequence>MSLKTITALCLGLTVSATAALAQECQTSQQWGAEDTLGSANLITPDRTLEAAKLIKQGKSMPLGIAIGPNTPAFPPRSLSLQVVQPNQQGGQKLSGFGYEGNYNDDILQTWIGIGSQLDGLGHLGENGMYYNCLDEKEISAITGLTKLGTHAVPPLVGRAVILDMAAHAGVEVMEAGAHFGEAEITAAAEAQGVEMREGDIILFHTGWTEGMLESNPTAWGSSEPGLNNAGAEYIASLNPMAVGADTWGLEPIPAPDGDKVFYGHVTLLKDNGIYILETMNVGPLLREGVNEFMFVLGQPRIVGTVQAMINPVALY</sequence>
<dbReference type="RefSeq" id="WP_212704263.1">
    <property type="nucleotide sequence ID" value="NZ_CP073581.1"/>
</dbReference>
<dbReference type="PANTHER" id="PTHR34861">
    <property type="match status" value="1"/>
</dbReference>
<protein>
    <submittedName>
        <fullName evidence="2">Cyclase family protein</fullName>
    </submittedName>
</protein>
<evidence type="ECO:0000313" key="3">
    <source>
        <dbReference type="Proteomes" id="UP000683291"/>
    </source>
</evidence>
<dbReference type="KEGG" id="sual:KDD17_14210"/>
<dbReference type="Proteomes" id="UP000683291">
    <property type="component" value="Chromosome 1"/>
</dbReference>
<dbReference type="EMBL" id="CP073581">
    <property type="protein sequence ID" value="QUJ76065.1"/>
    <property type="molecule type" value="Genomic_DNA"/>
</dbReference>
<dbReference type="AlphaFoldDB" id="A0A975JDH0"/>
<proteinExistence type="predicted"/>
<dbReference type="Pfam" id="PF04199">
    <property type="entry name" value="Cyclase"/>
    <property type="match status" value="1"/>
</dbReference>
<accession>A0A975JDH0</accession>
<reference evidence="2" key="1">
    <citation type="submission" date="2021-04" db="EMBL/GenBank/DDBJ databases">
        <title>Complete genome sequence for Sulfitobacter sp. strain JK7-1.</title>
        <authorList>
            <person name="Park S.-J."/>
        </authorList>
    </citation>
    <scope>NUCLEOTIDE SEQUENCE</scope>
    <source>
        <strain evidence="2">JK7-1</strain>
    </source>
</reference>
<organism evidence="2 3">
    <name type="scientific">Sulfitobacter albidus</name>
    <dbReference type="NCBI Taxonomy" id="2829501"/>
    <lineage>
        <taxon>Bacteria</taxon>
        <taxon>Pseudomonadati</taxon>
        <taxon>Pseudomonadota</taxon>
        <taxon>Alphaproteobacteria</taxon>
        <taxon>Rhodobacterales</taxon>
        <taxon>Roseobacteraceae</taxon>
        <taxon>Sulfitobacter</taxon>
    </lineage>
</organism>
<keyword evidence="1" id="KW-0732">Signal</keyword>
<feature type="chain" id="PRO_5037767324" evidence="1">
    <location>
        <begin position="23"/>
        <end position="316"/>
    </location>
</feature>